<dbReference type="EMBL" id="LAZR01000004">
    <property type="protein sequence ID" value="KKO10751.1"/>
    <property type="molecule type" value="Genomic_DNA"/>
</dbReference>
<evidence type="ECO:0000313" key="2">
    <source>
        <dbReference type="EMBL" id="KKO10751.1"/>
    </source>
</evidence>
<dbReference type="InterPro" id="IPR025877">
    <property type="entry name" value="MobA-like_NTP_Trfase"/>
</dbReference>
<dbReference type="InterPro" id="IPR029044">
    <property type="entry name" value="Nucleotide-diphossugar_trans"/>
</dbReference>
<accession>A0A0F9W0D9</accession>
<dbReference type="PANTHER" id="PTHR43777:SF1">
    <property type="entry name" value="MOLYBDENUM COFACTOR CYTIDYLYLTRANSFERASE"/>
    <property type="match status" value="1"/>
</dbReference>
<proteinExistence type="predicted"/>
<sequence length="191" mass="20566">MTTGAILLAAGFSRRFGSIKLRAVLPDGSTMLQRTSRLLLSVTSDIMVITRPALRDTGVFDGTGLTDSQIVLCEDADLGMGHSLACGIRALPANWDACVICLADMPFIEPATLKQLLGKASHSRITVPEYKSQRGHPVCFGRDFFAELAQSQGDTGGREVIKHHPDKVDVMTLNDPGILQDIDTPQDLTAC</sequence>
<dbReference type="CDD" id="cd04182">
    <property type="entry name" value="GT_2_like_f"/>
    <property type="match status" value="1"/>
</dbReference>
<dbReference type="Gene3D" id="3.90.550.10">
    <property type="entry name" value="Spore Coat Polysaccharide Biosynthesis Protein SpsA, Chain A"/>
    <property type="match status" value="1"/>
</dbReference>
<dbReference type="PANTHER" id="PTHR43777">
    <property type="entry name" value="MOLYBDENUM COFACTOR CYTIDYLYLTRANSFERASE"/>
    <property type="match status" value="1"/>
</dbReference>
<name>A0A0F9W0D9_9ZZZZ</name>
<dbReference type="GO" id="GO:0016779">
    <property type="term" value="F:nucleotidyltransferase activity"/>
    <property type="evidence" value="ECO:0007669"/>
    <property type="project" value="UniProtKB-ARBA"/>
</dbReference>
<dbReference type="SUPFAM" id="SSF53448">
    <property type="entry name" value="Nucleotide-diphospho-sugar transferases"/>
    <property type="match status" value="1"/>
</dbReference>
<protein>
    <recommendedName>
        <fullName evidence="1">MobA-like NTP transferase domain-containing protein</fullName>
    </recommendedName>
</protein>
<organism evidence="2">
    <name type="scientific">marine sediment metagenome</name>
    <dbReference type="NCBI Taxonomy" id="412755"/>
    <lineage>
        <taxon>unclassified sequences</taxon>
        <taxon>metagenomes</taxon>
        <taxon>ecological metagenomes</taxon>
    </lineage>
</organism>
<dbReference type="Pfam" id="PF12804">
    <property type="entry name" value="NTP_transf_3"/>
    <property type="match status" value="1"/>
</dbReference>
<feature type="domain" description="MobA-like NTP transferase" evidence="1">
    <location>
        <begin position="5"/>
        <end position="166"/>
    </location>
</feature>
<reference evidence="2" key="1">
    <citation type="journal article" date="2015" name="Nature">
        <title>Complex archaea that bridge the gap between prokaryotes and eukaryotes.</title>
        <authorList>
            <person name="Spang A."/>
            <person name="Saw J.H."/>
            <person name="Jorgensen S.L."/>
            <person name="Zaremba-Niedzwiedzka K."/>
            <person name="Martijn J."/>
            <person name="Lind A.E."/>
            <person name="van Eijk R."/>
            <person name="Schleper C."/>
            <person name="Guy L."/>
            <person name="Ettema T.J."/>
        </authorList>
    </citation>
    <scope>NUCLEOTIDE SEQUENCE</scope>
</reference>
<dbReference type="AlphaFoldDB" id="A0A0F9W0D9"/>
<comment type="caution">
    <text evidence="2">The sequence shown here is derived from an EMBL/GenBank/DDBJ whole genome shotgun (WGS) entry which is preliminary data.</text>
</comment>
<evidence type="ECO:0000259" key="1">
    <source>
        <dbReference type="Pfam" id="PF12804"/>
    </source>
</evidence>
<gene>
    <name evidence="2" type="ORF">LCGC14_0022340</name>
</gene>